<accession>L8K2L2</accession>
<gene>
    <name evidence="1" type="ORF">C900_02096</name>
</gene>
<name>L8K2L2_9BACT</name>
<dbReference type="AlphaFoldDB" id="L8K2L2"/>
<dbReference type="STRING" id="1237149.C900_02096"/>
<keyword evidence="2" id="KW-1185">Reference proteome</keyword>
<comment type="caution">
    <text evidence="1">The sequence shown here is derived from an EMBL/GenBank/DDBJ whole genome shotgun (WGS) entry which is preliminary data.</text>
</comment>
<evidence type="ECO:0000313" key="1">
    <source>
        <dbReference type="EMBL" id="ELR73692.1"/>
    </source>
</evidence>
<dbReference type="Proteomes" id="UP000011135">
    <property type="component" value="Unassembled WGS sequence"/>
</dbReference>
<dbReference type="EMBL" id="AMZN01000003">
    <property type="protein sequence ID" value="ELR73692.1"/>
    <property type="molecule type" value="Genomic_DNA"/>
</dbReference>
<reference evidence="1 2" key="1">
    <citation type="submission" date="2012-12" db="EMBL/GenBank/DDBJ databases">
        <title>Genome assembly of Fulvivirga imtechensis AK7.</title>
        <authorList>
            <person name="Nupur N."/>
            <person name="Khatri I."/>
            <person name="Kumar R."/>
            <person name="Subramanian S."/>
            <person name="Pinnaka A."/>
        </authorList>
    </citation>
    <scope>NUCLEOTIDE SEQUENCE [LARGE SCALE GENOMIC DNA]</scope>
    <source>
        <strain evidence="1 2">AK7</strain>
    </source>
</reference>
<dbReference type="RefSeq" id="WP_009577715.1">
    <property type="nucleotide sequence ID" value="NZ_AMZN01000003.1"/>
</dbReference>
<proteinExistence type="predicted"/>
<protein>
    <submittedName>
        <fullName evidence="1">Uncharacterized protein</fullName>
    </submittedName>
</protein>
<evidence type="ECO:0000313" key="2">
    <source>
        <dbReference type="Proteomes" id="UP000011135"/>
    </source>
</evidence>
<sequence>MKKQNNDKKEFKVEELEQRLEMGRWAVGGECESGGICYIQEF</sequence>
<organism evidence="1 2">
    <name type="scientific">Fulvivirga imtechensis AK7</name>
    <dbReference type="NCBI Taxonomy" id="1237149"/>
    <lineage>
        <taxon>Bacteria</taxon>
        <taxon>Pseudomonadati</taxon>
        <taxon>Bacteroidota</taxon>
        <taxon>Cytophagia</taxon>
        <taxon>Cytophagales</taxon>
        <taxon>Fulvivirgaceae</taxon>
        <taxon>Fulvivirga</taxon>
    </lineage>
</organism>